<evidence type="ECO:0000256" key="1">
    <source>
        <dbReference type="ARBA" id="ARBA00023002"/>
    </source>
</evidence>
<dbReference type="Pfam" id="PF01266">
    <property type="entry name" value="DAO"/>
    <property type="match status" value="1"/>
</dbReference>
<reference evidence="3" key="1">
    <citation type="submission" date="2014-08" db="EMBL/GenBank/DDBJ databases">
        <authorList>
            <person name="Falentin Helene"/>
        </authorList>
    </citation>
    <scope>NUCLEOTIDE SEQUENCE</scope>
</reference>
<gene>
    <name evidence="3" type="primary">dadA1</name>
    <name evidence="3" type="ORF">PFCIRM138_09405</name>
</gene>
<keyword evidence="1 3" id="KW-0560">Oxidoreductase</keyword>
<dbReference type="InterPro" id="IPR006076">
    <property type="entry name" value="FAD-dep_OxRdtase"/>
</dbReference>
<dbReference type="GO" id="GO:0043799">
    <property type="term" value="F:glycine oxidase activity"/>
    <property type="evidence" value="ECO:0007669"/>
    <property type="project" value="UniProtKB-EC"/>
</dbReference>
<dbReference type="PATRIC" id="fig|66712.6.peg.1605"/>
<dbReference type="Gene3D" id="3.50.50.60">
    <property type="entry name" value="FAD/NAD(P)-binding domain"/>
    <property type="match status" value="1"/>
</dbReference>
<dbReference type="SUPFAM" id="SSF54373">
    <property type="entry name" value="FAD-linked reductases, C-terminal domain"/>
    <property type="match status" value="1"/>
</dbReference>
<protein>
    <submittedName>
        <fullName evidence="3">DadA, Glycine/D-amino acid oxidases</fullName>
        <ecNumber evidence="3">1.4.3.19</ecNumber>
    </submittedName>
</protein>
<feature type="domain" description="FAD dependent oxidoreductase" evidence="2">
    <location>
        <begin position="4"/>
        <end position="391"/>
    </location>
</feature>
<dbReference type="PANTHER" id="PTHR13847">
    <property type="entry name" value="SARCOSINE DEHYDROGENASE-RELATED"/>
    <property type="match status" value="1"/>
</dbReference>
<organism evidence="3">
    <name type="scientific">Propionibacterium freudenreichii subsp. freudenreichii</name>
    <dbReference type="NCBI Taxonomy" id="66712"/>
    <lineage>
        <taxon>Bacteria</taxon>
        <taxon>Bacillati</taxon>
        <taxon>Actinomycetota</taxon>
        <taxon>Actinomycetes</taxon>
        <taxon>Propionibacteriales</taxon>
        <taxon>Propionibacteriaceae</taxon>
        <taxon>Propionibacterium</taxon>
    </lineage>
</organism>
<dbReference type="SUPFAM" id="SSF51905">
    <property type="entry name" value="FAD/NAD(P)-binding domain"/>
    <property type="match status" value="1"/>
</dbReference>
<dbReference type="KEGG" id="pfre:RM25_1577"/>
<evidence type="ECO:0000259" key="2">
    <source>
        <dbReference type="Pfam" id="PF01266"/>
    </source>
</evidence>
<dbReference type="EMBL" id="LM676420">
    <property type="protein sequence ID" value="CEP26707.1"/>
    <property type="molecule type" value="Genomic_DNA"/>
</dbReference>
<accession>A0A0B7P011</accession>
<dbReference type="PROSITE" id="PS51257">
    <property type="entry name" value="PROKAR_LIPOPROTEIN"/>
    <property type="match status" value="1"/>
</dbReference>
<dbReference type="RefSeq" id="WP_044636274.1">
    <property type="nucleotide sequence ID" value="NZ_CP010341.1"/>
</dbReference>
<proteinExistence type="predicted"/>
<dbReference type="EC" id="1.4.3.19" evidence="3"/>
<name>A0A0B7P011_PROFF</name>
<dbReference type="PANTHER" id="PTHR13847:SF289">
    <property type="entry name" value="GLYCINE OXIDASE"/>
    <property type="match status" value="1"/>
</dbReference>
<sequence length="417" mass="44550">MAKHVIVIGAGVVGLACAWRLRRRGHRVTLLDPSPASGASHAAAGMLAAVSEYYFEEESLLALSLPASRLYPQIIAELARRTGGPTGFRDIPTIVATADSADRERLEHLGDQQRSIGLTVTALTPSKAREMESFFSPRISGAFLAEDDRQVNPRVLAGAYLSDLEADEGCDVRPLAATELLWRDGAVVGVRAAAVPGAEVFTHRFDERAVDTDEMTGDAPSWSSEDLPAGDSIDIAADLVVVANGLLSPTLAGLPEGLEWPIRPVYGDVIRLRTPEHLRPLLTRTVRGLVHGRSVYIVPREDGTIVIGATEREDGRDAVLGGGVLQLLRDAQDLVPAVAELELVEATARPRPGTPDNAPILGPIAPGLIADTGTYRHGILLSAQTAVVVADFVDGTAGQDEWAAFDPWRWSKQEARA</sequence>
<dbReference type="GeneID" id="61221711"/>
<dbReference type="AlphaFoldDB" id="A0A0B7P011"/>
<evidence type="ECO:0000313" key="3">
    <source>
        <dbReference type="EMBL" id="CEP26707.1"/>
    </source>
</evidence>
<dbReference type="InterPro" id="IPR036188">
    <property type="entry name" value="FAD/NAD-bd_sf"/>
</dbReference>
<dbReference type="GO" id="GO:0005737">
    <property type="term" value="C:cytoplasm"/>
    <property type="evidence" value="ECO:0007669"/>
    <property type="project" value="TreeGrafter"/>
</dbReference>
<dbReference type="Gene3D" id="3.30.9.10">
    <property type="entry name" value="D-Amino Acid Oxidase, subunit A, domain 2"/>
    <property type="match status" value="1"/>
</dbReference>